<name>A0A538U8D7_UNCEI</name>
<dbReference type="InterPro" id="IPR003462">
    <property type="entry name" value="ODC_Mu_crystall"/>
</dbReference>
<feature type="compositionally biased region" description="Basic and acidic residues" evidence="2">
    <location>
        <begin position="22"/>
        <end position="34"/>
    </location>
</feature>
<sequence>MAMGVRRGRHVLPRRPAPADARCPRVPESRRRDQCGTVAGREPARRPHRGRRVLSDPRLVRRSGAHPFRAPRRRVKVGDSRTEEFMDVRVLSQSDVERLLPMTECVDLMADALATLARGDAVLPLRSMVSLPDRSGLLGLMPGYLGSPARFGLKIVSIFPGNAGSGYDSHQGAVLLFDPRVGSPLAVIDASAITAIRTAAVSGVATRVLARPDAGDLAILGSGVQAMTHLEAMRAVRSLRRVRVWSRDAGRRRAFARSTSERWGLEIEPAPSAREAVEDADLICTTTASREPVVEGSWIAPGAHVNAVGACFPAARELDTAAVARARVWVDRRESALAESGDLLIPIQEGAFGPDHIVGELGDVLLRRAPGRASAREVTLFKSLGIAIEDLAAAQHVL</sequence>
<proteinExistence type="inferred from homology"/>
<evidence type="ECO:0000256" key="1">
    <source>
        <dbReference type="ARBA" id="ARBA00008903"/>
    </source>
</evidence>
<dbReference type="PANTHER" id="PTHR13812">
    <property type="entry name" value="KETIMINE REDUCTASE MU-CRYSTALLIN"/>
    <property type="match status" value="1"/>
</dbReference>
<feature type="compositionally biased region" description="Basic residues" evidence="2">
    <location>
        <begin position="1"/>
        <end position="13"/>
    </location>
</feature>
<dbReference type="AlphaFoldDB" id="A0A538U8D7"/>
<feature type="non-terminal residue" evidence="3">
    <location>
        <position position="398"/>
    </location>
</feature>
<gene>
    <name evidence="3" type="ORF">E6K80_03980</name>
</gene>
<protein>
    <submittedName>
        <fullName evidence="3">Ornithine cyclodeaminase family protein</fullName>
    </submittedName>
</protein>
<dbReference type="FunFam" id="3.40.50.720:FF:000311">
    <property type="entry name" value="Ornithine cyclodeaminase"/>
    <property type="match status" value="1"/>
</dbReference>
<dbReference type="Proteomes" id="UP000319836">
    <property type="component" value="Unassembled WGS sequence"/>
</dbReference>
<organism evidence="3 4">
    <name type="scientific">Eiseniibacteriota bacterium</name>
    <dbReference type="NCBI Taxonomy" id="2212470"/>
    <lineage>
        <taxon>Bacteria</taxon>
        <taxon>Candidatus Eiseniibacteriota</taxon>
    </lineage>
</organism>
<dbReference type="PANTHER" id="PTHR13812:SF19">
    <property type="entry name" value="KETIMINE REDUCTASE MU-CRYSTALLIN"/>
    <property type="match status" value="1"/>
</dbReference>
<dbReference type="InterPro" id="IPR036291">
    <property type="entry name" value="NAD(P)-bd_dom_sf"/>
</dbReference>
<reference evidence="3 4" key="1">
    <citation type="journal article" date="2019" name="Nat. Microbiol.">
        <title>Mediterranean grassland soil C-N compound turnover is dependent on rainfall and depth, and is mediated by genomically divergent microorganisms.</title>
        <authorList>
            <person name="Diamond S."/>
            <person name="Andeer P.F."/>
            <person name="Li Z."/>
            <person name="Crits-Christoph A."/>
            <person name="Burstein D."/>
            <person name="Anantharaman K."/>
            <person name="Lane K.R."/>
            <person name="Thomas B.C."/>
            <person name="Pan C."/>
            <person name="Northen T.R."/>
            <person name="Banfield J.F."/>
        </authorList>
    </citation>
    <scope>NUCLEOTIDE SEQUENCE [LARGE SCALE GENOMIC DNA]</scope>
    <source>
        <strain evidence="3">WS_10</strain>
    </source>
</reference>
<feature type="region of interest" description="Disordered" evidence="2">
    <location>
        <begin position="1"/>
        <end position="52"/>
    </location>
</feature>
<comment type="similarity">
    <text evidence="1">Belongs to the ornithine cyclodeaminase/mu-crystallin family.</text>
</comment>
<dbReference type="GO" id="GO:0005737">
    <property type="term" value="C:cytoplasm"/>
    <property type="evidence" value="ECO:0007669"/>
    <property type="project" value="TreeGrafter"/>
</dbReference>
<dbReference type="GO" id="GO:0019752">
    <property type="term" value="P:carboxylic acid metabolic process"/>
    <property type="evidence" value="ECO:0007669"/>
    <property type="project" value="UniProtKB-ARBA"/>
</dbReference>
<evidence type="ECO:0000313" key="4">
    <source>
        <dbReference type="Proteomes" id="UP000319836"/>
    </source>
</evidence>
<dbReference type="Gene3D" id="3.40.50.720">
    <property type="entry name" value="NAD(P)-binding Rossmann-like Domain"/>
    <property type="match status" value="1"/>
</dbReference>
<dbReference type="SUPFAM" id="SSF51735">
    <property type="entry name" value="NAD(P)-binding Rossmann-fold domains"/>
    <property type="match status" value="1"/>
</dbReference>
<comment type="caution">
    <text evidence="3">The sequence shown here is derived from an EMBL/GenBank/DDBJ whole genome shotgun (WGS) entry which is preliminary data.</text>
</comment>
<dbReference type="EMBL" id="VBPA01000086">
    <property type="protein sequence ID" value="TMQ71969.1"/>
    <property type="molecule type" value="Genomic_DNA"/>
</dbReference>
<accession>A0A538U8D7</accession>
<evidence type="ECO:0000256" key="2">
    <source>
        <dbReference type="SAM" id="MobiDB-lite"/>
    </source>
</evidence>
<dbReference type="Gene3D" id="3.30.1780.10">
    <property type="entry name" value="ornithine cyclodeaminase, domain 1"/>
    <property type="match status" value="1"/>
</dbReference>
<dbReference type="InterPro" id="IPR023401">
    <property type="entry name" value="ODC_N"/>
</dbReference>
<dbReference type="Pfam" id="PF02423">
    <property type="entry name" value="OCD_Mu_crystall"/>
    <property type="match status" value="1"/>
</dbReference>
<evidence type="ECO:0000313" key="3">
    <source>
        <dbReference type="EMBL" id="TMQ71969.1"/>
    </source>
</evidence>
<dbReference type="GO" id="GO:0016491">
    <property type="term" value="F:oxidoreductase activity"/>
    <property type="evidence" value="ECO:0007669"/>
    <property type="project" value="UniProtKB-ARBA"/>
</dbReference>